<feature type="domain" description="Integrase catalytic" evidence="2">
    <location>
        <begin position="1"/>
        <end position="123"/>
    </location>
</feature>
<sequence>MFARHGIPETVVTDNGPQFTGGDKKVFAADYGFDHVTSSPRYPQSNGEAERAVQTVKNLLKKAADPYRALLAYRATPLSNGYSPAQLLMGRRLRTTLPTFSCSVGAGHPGPAESPAQGKREEVDGYYWHGDIGIFYAEIVSGQRTTGYTQEKQASSSADAASSRQHLRGAASTHHGGG</sequence>
<evidence type="ECO:0000259" key="2">
    <source>
        <dbReference type="PROSITE" id="PS50994"/>
    </source>
</evidence>
<dbReference type="Gene3D" id="3.30.420.10">
    <property type="entry name" value="Ribonuclease H-like superfamily/Ribonuclease H"/>
    <property type="match status" value="1"/>
</dbReference>
<dbReference type="SUPFAM" id="SSF53098">
    <property type="entry name" value="Ribonuclease H-like"/>
    <property type="match status" value="1"/>
</dbReference>
<dbReference type="InterPro" id="IPR001584">
    <property type="entry name" value="Integrase_cat-core"/>
</dbReference>
<proteinExistence type="predicted"/>
<protein>
    <recommendedName>
        <fullName evidence="2">Integrase catalytic domain-containing protein</fullName>
    </recommendedName>
</protein>
<evidence type="ECO:0000256" key="1">
    <source>
        <dbReference type="SAM" id="MobiDB-lite"/>
    </source>
</evidence>
<dbReference type="PANTHER" id="PTHR37984">
    <property type="entry name" value="PROTEIN CBG26694"/>
    <property type="match status" value="1"/>
</dbReference>
<gene>
    <name evidence="3" type="ORF">SKAU_G00280730</name>
</gene>
<organism evidence="3 4">
    <name type="scientific">Synaphobranchus kaupii</name>
    <name type="common">Kaup's arrowtooth eel</name>
    <dbReference type="NCBI Taxonomy" id="118154"/>
    <lineage>
        <taxon>Eukaryota</taxon>
        <taxon>Metazoa</taxon>
        <taxon>Chordata</taxon>
        <taxon>Craniata</taxon>
        <taxon>Vertebrata</taxon>
        <taxon>Euteleostomi</taxon>
        <taxon>Actinopterygii</taxon>
        <taxon>Neopterygii</taxon>
        <taxon>Teleostei</taxon>
        <taxon>Anguilliformes</taxon>
        <taxon>Synaphobranchidae</taxon>
        <taxon>Synaphobranchus</taxon>
    </lineage>
</organism>
<dbReference type="GO" id="GO:0015074">
    <property type="term" value="P:DNA integration"/>
    <property type="evidence" value="ECO:0007669"/>
    <property type="project" value="InterPro"/>
</dbReference>
<dbReference type="Proteomes" id="UP001152622">
    <property type="component" value="Chromosome 11"/>
</dbReference>
<dbReference type="PANTHER" id="PTHR37984:SF9">
    <property type="entry name" value="INTEGRASE CATALYTIC DOMAIN-CONTAINING PROTEIN"/>
    <property type="match status" value="1"/>
</dbReference>
<evidence type="ECO:0000313" key="4">
    <source>
        <dbReference type="Proteomes" id="UP001152622"/>
    </source>
</evidence>
<dbReference type="GO" id="GO:0003676">
    <property type="term" value="F:nucleic acid binding"/>
    <property type="evidence" value="ECO:0007669"/>
    <property type="project" value="InterPro"/>
</dbReference>
<reference evidence="3" key="1">
    <citation type="journal article" date="2023" name="Science">
        <title>Genome structures resolve the early diversification of teleost fishes.</title>
        <authorList>
            <person name="Parey E."/>
            <person name="Louis A."/>
            <person name="Montfort J."/>
            <person name="Bouchez O."/>
            <person name="Roques C."/>
            <person name="Iampietro C."/>
            <person name="Lluch J."/>
            <person name="Castinel A."/>
            <person name="Donnadieu C."/>
            <person name="Desvignes T."/>
            <person name="Floi Bucao C."/>
            <person name="Jouanno E."/>
            <person name="Wen M."/>
            <person name="Mejri S."/>
            <person name="Dirks R."/>
            <person name="Jansen H."/>
            <person name="Henkel C."/>
            <person name="Chen W.J."/>
            <person name="Zahm M."/>
            <person name="Cabau C."/>
            <person name="Klopp C."/>
            <person name="Thompson A.W."/>
            <person name="Robinson-Rechavi M."/>
            <person name="Braasch I."/>
            <person name="Lecointre G."/>
            <person name="Bobe J."/>
            <person name="Postlethwait J.H."/>
            <person name="Berthelot C."/>
            <person name="Roest Crollius H."/>
            <person name="Guiguen Y."/>
        </authorList>
    </citation>
    <scope>NUCLEOTIDE SEQUENCE</scope>
    <source>
        <strain evidence="3">WJC10195</strain>
    </source>
</reference>
<dbReference type="InterPro" id="IPR012337">
    <property type="entry name" value="RNaseH-like_sf"/>
</dbReference>
<comment type="caution">
    <text evidence="3">The sequence shown here is derived from an EMBL/GenBank/DDBJ whole genome shotgun (WGS) entry which is preliminary data.</text>
</comment>
<evidence type="ECO:0000313" key="3">
    <source>
        <dbReference type="EMBL" id="KAJ8346672.1"/>
    </source>
</evidence>
<accession>A0A9Q1ILT9</accession>
<feature type="region of interest" description="Disordered" evidence="1">
    <location>
        <begin position="147"/>
        <end position="178"/>
    </location>
</feature>
<dbReference type="InterPro" id="IPR036397">
    <property type="entry name" value="RNaseH_sf"/>
</dbReference>
<keyword evidence="4" id="KW-1185">Reference proteome</keyword>
<dbReference type="AlphaFoldDB" id="A0A9Q1ILT9"/>
<dbReference type="PROSITE" id="PS50994">
    <property type="entry name" value="INTEGRASE"/>
    <property type="match status" value="1"/>
</dbReference>
<name>A0A9Q1ILT9_SYNKA</name>
<dbReference type="OrthoDB" id="775972at2759"/>
<dbReference type="InterPro" id="IPR050951">
    <property type="entry name" value="Retrovirus_Pol_polyprotein"/>
</dbReference>
<dbReference type="EMBL" id="JAINUF010000011">
    <property type="protein sequence ID" value="KAJ8346672.1"/>
    <property type="molecule type" value="Genomic_DNA"/>
</dbReference>
<feature type="compositionally biased region" description="Low complexity" evidence="1">
    <location>
        <begin position="154"/>
        <end position="163"/>
    </location>
</feature>